<keyword evidence="2" id="KW-1185">Reference proteome</keyword>
<reference evidence="1 2" key="1">
    <citation type="journal article" date="2018" name="Mol. Biol. Evol.">
        <title>Broad Genomic Sampling Reveals a Smut Pathogenic Ancestry of the Fungal Clade Ustilaginomycotina.</title>
        <authorList>
            <person name="Kijpornyongpan T."/>
            <person name="Mondo S.J."/>
            <person name="Barry K."/>
            <person name="Sandor L."/>
            <person name="Lee J."/>
            <person name="Lipzen A."/>
            <person name="Pangilinan J."/>
            <person name="LaButti K."/>
            <person name="Hainaut M."/>
            <person name="Henrissat B."/>
            <person name="Grigoriev I.V."/>
            <person name="Spatafora J.W."/>
            <person name="Aime M.C."/>
        </authorList>
    </citation>
    <scope>NUCLEOTIDE SEQUENCE [LARGE SCALE GENOMIC DNA]</scope>
    <source>
        <strain evidence="1 2">SA 807</strain>
    </source>
</reference>
<proteinExistence type="predicted"/>
<dbReference type="EMBL" id="KZ819737">
    <property type="protein sequence ID" value="PWN53187.1"/>
    <property type="molecule type" value="Genomic_DNA"/>
</dbReference>
<accession>A0ACD0P5A2</accession>
<dbReference type="Proteomes" id="UP000245626">
    <property type="component" value="Unassembled WGS sequence"/>
</dbReference>
<gene>
    <name evidence="1" type="ORF">IE53DRAFT_384330</name>
</gene>
<evidence type="ECO:0000313" key="2">
    <source>
        <dbReference type="Proteomes" id="UP000245626"/>
    </source>
</evidence>
<organism evidence="1 2">
    <name type="scientific">Violaceomyces palustris</name>
    <dbReference type="NCBI Taxonomy" id="1673888"/>
    <lineage>
        <taxon>Eukaryota</taxon>
        <taxon>Fungi</taxon>
        <taxon>Dikarya</taxon>
        <taxon>Basidiomycota</taxon>
        <taxon>Ustilaginomycotina</taxon>
        <taxon>Ustilaginomycetes</taxon>
        <taxon>Violaceomycetales</taxon>
        <taxon>Violaceomycetaceae</taxon>
        <taxon>Violaceomyces</taxon>
    </lineage>
</organism>
<sequence>MNLPISSLKHIASISIQVAPRNTTKASRSLRLLLARLPSKAPPGIDLPKTSVKILPGGSKEERVEVIYKNKSQFKLDLRTTSPELSLNDLIRKVEAPARVLRLKEEGL</sequence>
<name>A0ACD0P5A2_9BASI</name>
<evidence type="ECO:0000313" key="1">
    <source>
        <dbReference type="EMBL" id="PWN53187.1"/>
    </source>
</evidence>
<protein>
    <submittedName>
        <fullName evidence="1">Uncharacterized protein</fullName>
    </submittedName>
</protein>